<dbReference type="Proteomes" id="UP000050525">
    <property type="component" value="Unassembled WGS sequence"/>
</dbReference>
<reference evidence="21 22" key="1">
    <citation type="journal article" date="2012" name="Genome Biol.">
        <title>Sequencing three crocodilian genomes to illuminate the evolution of archosaurs and amniotes.</title>
        <authorList>
            <person name="St John J.A."/>
            <person name="Braun E.L."/>
            <person name="Isberg S.R."/>
            <person name="Miles L.G."/>
            <person name="Chong A.Y."/>
            <person name="Gongora J."/>
            <person name="Dalzell P."/>
            <person name="Moran C."/>
            <person name="Bed'hom B."/>
            <person name="Abzhanov A."/>
            <person name="Burgess S.C."/>
            <person name="Cooksey A.M."/>
            <person name="Castoe T.A."/>
            <person name="Crawford N.G."/>
            <person name="Densmore L.D."/>
            <person name="Drew J.C."/>
            <person name="Edwards S.V."/>
            <person name="Faircloth B.C."/>
            <person name="Fujita M.K."/>
            <person name="Greenwold M.J."/>
            <person name="Hoffmann F.G."/>
            <person name="Howard J.M."/>
            <person name="Iguchi T."/>
            <person name="Janes D.E."/>
            <person name="Khan S.Y."/>
            <person name="Kohno S."/>
            <person name="de Koning A.J."/>
            <person name="Lance S.L."/>
            <person name="McCarthy F.M."/>
            <person name="McCormack J.E."/>
            <person name="Merchant M.E."/>
            <person name="Peterson D.G."/>
            <person name="Pollock D.D."/>
            <person name="Pourmand N."/>
            <person name="Raney B.J."/>
            <person name="Roessler K.A."/>
            <person name="Sanford J.R."/>
            <person name="Sawyer R.H."/>
            <person name="Schmidt C.J."/>
            <person name="Triplett E.W."/>
            <person name="Tuberville T.D."/>
            <person name="Venegas-Anaya M."/>
            <person name="Howard J.T."/>
            <person name="Jarvis E.D."/>
            <person name="Guillette L.J.Jr."/>
            <person name="Glenn T.C."/>
            <person name="Green R.E."/>
            <person name="Ray D.A."/>
        </authorList>
    </citation>
    <scope>NUCLEOTIDE SEQUENCE [LARGE SCALE GENOMIC DNA]</scope>
    <source>
        <strain evidence="21">KSC_2009_1</strain>
    </source>
</reference>
<evidence type="ECO:0000256" key="18">
    <source>
        <dbReference type="ARBA" id="ARBA00068227"/>
    </source>
</evidence>
<dbReference type="Gene3D" id="3.30.720.220">
    <property type="match status" value="1"/>
</dbReference>
<evidence type="ECO:0000256" key="19">
    <source>
        <dbReference type="SAM" id="Phobius"/>
    </source>
</evidence>
<evidence type="ECO:0000256" key="20">
    <source>
        <dbReference type="SAM" id="SignalP"/>
    </source>
</evidence>
<dbReference type="PANTHER" id="PTHR13041:SF3">
    <property type="entry name" value="PROTEIN JTB"/>
    <property type="match status" value="1"/>
</dbReference>
<dbReference type="PANTHER" id="PTHR13041">
    <property type="entry name" value="JTB PROTEIN-RELATED"/>
    <property type="match status" value="1"/>
</dbReference>
<evidence type="ECO:0000256" key="6">
    <source>
        <dbReference type="ARBA" id="ARBA00022618"/>
    </source>
</evidence>
<dbReference type="CTD" id="10899"/>
<dbReference type="GO" id="GO:0005813">
    <property type="term" value="C:centrosome"/>
    <property type="evidence" value="ECO:0007669"/>
    <property type="project" value="UniProtKB-SubCell"/>
</dbReference>
<keyword evidence="11" id="KW-0496">Mitochondrion</keyword>
<feature type="transmembrane region" description="Helical" evidence="19">
    <location>
        <begin position="99"/>
        <end position="120"/>
    </location>
</feature>
<evidence type="ECO:0000256" key="8">
    <source>
        <dbReference type="ARBA" id="ARBA00022729"/>
    </source>
</evidence>
<evidence type="ECO:0000256" key="7">
    <source>
        <dbReference type="ARBA" id="ARBA00022692"/>
    </source>
</evidence>
<dbReference type="GO" id="GO:0005819">
    <property type="term" value="C:spindle"/>
    <property type="evidence" value="ECO:0007669"/>
    <property type="project" value="UniProtKB-SubCell"/>
</dbReference>
<dbReference type="EMBL" id="AKHW03000117">
    <property type="protein sequence ID" value="KYO49045.1"/>
    <property type="molecule type" value="Genomic_DNA"/>
</dbReference>
<keyword evidence="10 19" id="KW-1133">Transmembrane helix</keyword>
<dbReference type="GO" id="GO:0005739">
    <property type="term" value="C:mitochondrion"/>
    <property type="evidence" value="ECO:0007669"/>
    <property type="project" value="UniProtKB-SubCell"/>
</dbReference>
<dbReference type="eggNOG" id="KOG4084">
    <property type="taxonomic scope" value="Eukaryota"/>
</dbReference>
<evidence type="ECO:0000256" key="9">
    <source>
        <dbReference type="ARBA" id="ARBA00022776"/>
    </source>
</evidence>
<dbReference type="FunFam" id="3.30.720.220:FF:000001">
    <property type="entry name" value="Jumping translocation breakpoint"/>
    <property type="match status" value="1"/>
</dbReference>
<keyword evidence="9" id="KW-0498">Mitosis</keyword>
<dbReference type="RefSeq" id="XP_019349945.1">
    <property type="nucleotide sequence ID" value="XM_019494400.2"/>
</dbReference>
<keyword evidence="5" id="KW-0963">Cytoplasm</keyword>
<dbReference type="InterPro" id="IPR008657">
    <property type="entry name" value="JTB"/>
</dbReference>
<sequence>MAAAPLRWALLCAALAWGLGPAEATGPGSDKRSASPVAATPCWHVEEFVVAQECTQCTTFQAKTMPECSPTGFIERINCATSQKDEYKSCRSAVMEARAFWRFEGAMIGVAVIFALLVVCRQRVLDRKALEKVRKQIESI</sequence>
<evidence type="ECO:0000313" key="21">
    <source>
        <dbReference type="EMBL" id="KYO49045.1"/>
    </source>
</evidence>
<evidence type="ECO:0000256" key="17">
    <source>
        <dbReference type="ARBA" id="ARBA00063184"/>
    </source>
</evidence>
<evidence type="ECO:0000313" key="22">
    <source>
        <dbReference type="Proteomes" id="UP000050525"/>
    </source>
</evidence>
<accession>A0A151PJV8</accession>
<keyword evidence="22" id="KW-1185">Reference proteome</keyword>
<evidence type="ECO:0000256" key="16">
    <source>
        <dbReference type="ARBA" id="ARBA00060886"/>
    </source>
</evidence>
<evidence type="ECO:0000256" key="10">
    <source>
        <dbReference type="ARBA" id="ARBA00022989"/>
    </source>
</evidence>
<dbReference type="GeneID" id="102570939"/>
<dbReference type="OrthoDB" id="5971907at2759"/>
<dbReference type="GO" id="GO:0016020">
    <property type="term" value="C:membrane"/>
    <property type="evidence" value="ECO:0007669"/>
    <property type="project" value="UniProtKB-SubCell"/>
</dbReference>
<comment type="caution">
    <text evidence="21">The sequence shown here is derived from an EMBL/GenBank/DDBJ whole genome shotgun (WGS) entry which is preliminary data.</text>
</comment>
<comment type="subcellular location">
    <subcellularLocation>
        <location evidence="3">Cytoplasm</location>
        <location evidence="3">Cytoskeleton</location>
        <location evidence="3">Microtubule organizing center</location>
        <location evidence="3">Centrosome</location>
    </subcellularLocation>
    <subcellularLocation>
        <location evidence="2">Cytoplasm</location>
        <location evidence="2">Cytoskeleton</location>
        <location evidence="2">Spindle</location>
    </subcellularLocation>
    <subcellularLocation>
        <location evidence="4">Membrane</location>
        <topology evidence="4">Single-pass type I membrane protein</topology>
    </subcellularLocation>
    <subcellularLocation>
        <location evidence="1">Mitochondrion</location>
    </subcellularLocation>
</comment>
<dbReference type="KEGG" id="amj:102570939"/>
<dbReference type="AlphaFoldDB" id="A0A151PJV8"/>
<keyword evidence="14" id="KW-0131">Cell cycle</keyword>
<name>A0A151PJV8_ALLMI</name>
<evidence type="ECO:0000256" key="15">
    <source>
        <dbReference type="ARBA" id="ARBA00058368"/>
    </source>
</evidence>
<feature type="signal peptide" evidence="20">
    <location>
        <begin position="1"/>
        <end position="24"/>
    </location>
</feature>
<keyword evidence="8 20" id="KW-0732">Signal</keyword>
<dbReference type="PhylomeDB" id="A0A151PJV8"/>
<dbReference type="Pfam" id="PF05439">
    <property type="entry name" value="JTB"/>
    <property type="match status" value="1"/>
</dbReference>
<evidence type="ECO:0000256" key="14">
    <source>
        <dbReference type="ARBA" id="ARBA00023306"/>
    </source>
</evidence>
<evidence type="ECO:0000256" key="3">
    <source>
        <dbReference type="ARBA" id="ARBA00004300"/>
    </source>
</evidence>
<evidence type="ECO:0000256" key="11">
    <source>
        <dbReference type="ARBA" id="ARBA00023128"/>
    </source>
</evidence>
<keyword evidence="6" id="KW-0132">Cell division</keyword>
<keyword evidence="7 19" id="KW-0812">Transmembrane</keyword>
<gene>
    <name evidence="21" type="primary">JTB</name>
    <name evidence="21" type="ORF">Y1Q_0018814</name>
</gene>
<protein>
    <recommendedName>
        <fullName evidence="18">Protein JTB</fullName>
    </recommendedName>
</protein>
<evidence type="ECO:0000256" key="2">
    <source>
        <dbReference type="ARBA" id="ARBA00004186"/>
    </source>
</evidence>
<keyword evidence="12 19" id="KW-0472">Membrane</keyword>
<evidence type="ECO:0000256" key="1">
    <source>
        <dbReference type="ARBA" id="ARBA00004173"/>
    </source>
</evidence>
<evidence type="ECO:0000256" key="13">
    <source>
        <dbReference type="ARBA" id="ARBA00023212"/>
    </source>
</evidence>
<keyword evidence="13" id="KW-0206">Cytoskeleton</keyword>
<organism evidence="21 22">
    <name type="scientific">Alligator mississippiensis</name>
    <name type="common">American alligator</name>
    <dbReference type="NCBI Taxonomy" id="8496"/>
    <lineage>
        <taxon>Eukaryota</taxon>
        <taxon>Metazoa</taxon>
        <taxon>Chordata</taxon>
        <taxon>Craniata</taxon>
        <taxon>Vertebrata</taxon>
        <taxon>Euteleostomi</taxon>
        <taxon>Archelosauria</taxon>
        <taxon>Archosauria</taxon>
        <taxon>Crocodylia</taxon>
        <taxon>Alligatoridae</taxon>
        <taxon>Alligatorinae</taxon>
        <taxon>Alligator</taxon>
    </lineage>
</organism>
<comment type="similarity">
    <text evidence="16">Belongs to the JTB family.</text>
</comment>
<evidence type="ECO:0000256" key="4">
    <source>
        <dbReference type="ARBA" id="ARBA00004479"/>
    </source>
</evidence>
<comment type="function">
    <text evidence="15">Required for normal cytokinesis during mitosis. Plays a role in the regulation of cell proliferation. May be a component of the chromosomal passenger complex (CPC), a complex that acts as a key regulator of mitosis. The CPC complex has essential functions at the centromere in ensuring correct chromosome alignment and segregation and is required for chromatin-induced microtubule stabilization and spindle assembly. Increases AURKB activity. Inhibits apoptosis induced by TGFB1. Overexpression induces swelling of mitochondria and reduces mitochondrial membrane potential.</text>
</comment>
<evidence type="ECO:0000256" key="12">
    <source>
        <dbReference type="ARBA" id="ARBA00023136"/>
    </source>
</evidence>
<comment type="subunit">
    <text evidence="17">Interacts with AURKA, AURKB, BIRC5 and INCENP. May be a component of the CPC at least composed of BIRC5/survivin, CDCA8/borealin, INCENP and AURKB/Aurora-B.</text>
</comment>
<dbReference type="GO" id="GO:0030496">
    <property type="term" value="C:midbody"/>
    <property type="evidence" value="ECO:0007669"/>
    <property type="project" value="TreeGrafter"/>
</dbReference>
<proteinExistence type="inferred from homology"/>
<dbReference type="GO" id="GO:0000281">
    <property type="term" value="P:mitotic cytokinesis"/>
    <property type="evidence" value="ECO:0007669"/>
    <property type="project" value="TreeGrafter"/>
</dbReference>
<evidence type="ECO:0000256" key="5">
    <source>
        <dbReference type="ARBA" id="ARBA00022490"/>
    </source>
</evidence>
<feature type="chain" id="PRO_5007587101" description="Protein JTB" evidence="20">
    <location>
        <begin position="25"/>
        <end position="140"/>
    </location>
</feature>